<evidence type="ECO:0000256" key="5">
    <source>
        <dbReference type="ARBA" id="ARBA00022777"/>
    </source>
</evidence>
<keyword evidence="4" id="KW-0808">Transferase</keyword>
<organism evidence="9 10">
    <name type="scientific">Deinococcus aquiradiocola</name>
    <dbReference type="NCBI Taxonomy" id="393059"/>
    <lineage>
        <taxon>Bacteria</taxon>
        <taxon>Thermotogati</taxon>
        <taxon>Deinococcota</taxon>
        <taxon>Deinococci</taxon>
        <taxon>Deinococcales</taxon>
        <taxon>Deinococcaceae</taxon>
        <taxon>Deinococcus</taxon>
    </lineage>
</organism>
<dbReference type="SUPFAM" id="SSF55785">
    <property type="entry name" value="PYP-like sensor domain (PAS domain)"/>
    <property type="match status" value="2"/>
</dbReference>
<keyword evidence="3" id="KW-0597">Phosphoprotein</keyword>
<dbReference type="FunFam" id="3.30.565.10:FF:000006">
    <property type="entry name" value="Sensor histidine kinase WalK"/>
    <property type="match status" value="1"/>
</dbReference>
<dbReference type="InterPro" id="IPR036890">
    <property type="entry name" value="HATPase_C_sf"/>
</dbReference>
<dbReference type="InterPro" id="IPR000700">
    <property type="entry name" value="PAS-assoc_C"/>
</dbReference>
<comment type="caution">
    <text evidence="9">The sequence shown here is derived from an EMBL/GenBank/DDBJ whole genome shotgun (WGS) entry which is preliminary data.</text>
</comment>
<evidence type="ECO:0000256" key="4">
    <source>
        <dbReference type="ARBA" id="ARBA00022679"/>
    </source>
</evidence>
<feature type="domain" description="PAC" evidence="8">
    <location>
        <begin position="709"/>
        <end position="762"/>
    </location>
</feature>
<feature type="domain" description="PAS" evidence="7">
    <location>
        <begin position="631"/>
        <end position="683"/>
    </location>
</feature>
<reference evidence="9" key="1">
    <citation type="journal article" date="2014" name="Int. J. Syst. Evol. Microbiol.">
        <title>Complete genome sequence of Corynebacterium casei LMG S-19264T (=DSM 44701T), isolated from a smear-ripened cheese.</title>
        <authorList>
            <consortium name="US DOE Joint Genome Institute (JGI-PGF)"/>
            <person name="Walter F."/>
            <person name="Albersmeier A."/>
            <person name="Kalinowski J."/>
            <person name="Ruckert C."/>
        </authorList>
    </citation>
    <scope>NUCLEOTIDE SEQUENCE</scope>
    <source>
        <strain evidence="9">JCM 14371</strain>
    </source>
</reference>
<dbReference type="GO" id="GO:0000155">
    <property type="term" value="F:phosphorelay sensor kinase activity"/>
    <property type="evidence" value="ECO:0007669"/>
    <property type="project" value="InterPro"/>
</dbReference>
<protein>
    <recommendedName>
        <fullName evidence="2">histidine kinase</fullName>
        <ecNumber evidence="2">2.7.13.3</ecNumber>
    </recommendedName>
</protein>
<dbReference type="SUPFAM" id="SSF55781">
    <property type="entry name" value="GAF domain-like"/>
    <property type="match status" value="2"/>
</dbReference>
<dbReference type="EMBL" id="BMOE01000011">
    <property type="protein sequence ID" value="GGJ83098.1"/>
    <property type="molecule type" value="Genomic_DNA"/>
</dbReference>
<dbReference type="Proteomes" id="UP000635726">
    <property type="component" value="Unassembled WGS sequence"/>
</dbReference>
<evidence type="ECO:0000256" key="3">
    <source>
        <dbReference type="ARBA" id="ARBA00022553"/>
    </source>
</evidence>
<dbReference type="CDD" id="cd00082">
    <property type="entry name" value="HisKA"/>
    <property type="match status" value="1"/>
</dbReference>
<dbReference type="Pfam" id="PF08447">
    <property type="entry name" value="PAS_3"/>
    <property type="match status" value="1"/>
</dbReference>
<sequence length="999" mass="109339">MPGPQRVRTTPPHPSSEPLEQLNVALAAAGTPADVRAAVRHAVTDGLHLTPEQVDLHLVDDRVDDRPAAVQAALTERLPQHLQTPQGREVAVPVVHGSSGLLLGAVYVRLDDPQAAHGWTPDAQDYLQAVAVQASSVLARTRETPMPVALPPDGPGRDSALDALIAFTQATASTTDVIALAQQAAQVIQSTLGSVGVMYAELQDGLWRARMLAARVPDALRATLDAGLPERTPAYAQAVEARQAVFVDDWDAQEQQTPQSEASSAAAFHPFFVDGEPHGMLVMGTSSHRQWDAQARGVFRAVGSSLNLALERAAQTRRLASRNAELQARARTLERFADLSRDLALERDPRALVGHAQDIVLTLIPSGVSTYYEPDGDWNAGAGGWRLVSHRGHFRNPDLLRTLQGGLSRGANRNVDVPYDTAEPVYQDSFDPGTARTAREQFTEIRASAALPVHVSGRVRGVLVVGVHEAHLWTDSDRSLLQTAVRSLGIALERAEQGREIRTWRERYETAVRGSGHLLYDWNPDRTERVYGGTVTAITGYGETELGTLRWADDVVHPDDQAAYRAGLTDALASGEELHLRYRLITRDGDVQDIEDDAFIHRDAQGRATRVIGFVKDVTDRHRTEAALNAASRFNALLLDNVGEGLAGVDIQGRTSFANPAALRMLGYTEQEFVGRQQHDLIHHSHADGSPYPRRACPVYAAFTDGKTRTVDGEVFWRKDGSSFPVEYTSTPIRDASGIIQGAVLAFRDVTERRLAEERQRQSNADLAHSNEELHAANEELEAFAYSASHDLRTPVRHVKGFSELARKAVAQGNADRAVAHMQVVEQAAERMSALIDAMLHLSRSTRQELRPGPVDLNVLLERAQADVATDLHGRTVQWVVSPLPTVQGDATTLQQVMTNLVSNAVKFTRDRDPARIEVWAEGTPDHWTVQVRDNGAGFDATYRDKLFGVFQRLHNQRDFEGTGVGLATVRRIVLRHGGRVFADGEVGRGATFGFTLPR</sequence>
<name>A0A917PLJ6_9DEIO</name>
<dbReference type="SUPFAM" id="SSF55874">
    <property type="entry name" value="ATPase domain of HSP90 chaperone/DNA topoisomerase II/histidine kinase"/>
    <property type="match status" value="1"/>
</dbReference>
<dbReference type="EC" id="2.7.13.3" evidence="2"/>
<dbReference type="Gene3D" id="3.30.565.10">
    <property type="entry name" value="Histidine kinase-like ATPase, C-terminal domain"/>
    <property type="match status" value="1"/>
</dbReference>
<dbReference type="InterPro" id="IPR003661">
    <property type="entry name" value="HisK_dim/P_dom"/>
</dbReference>
<dbReference type="Gene3D" id="3.30.450.20">
    <property type="entry name" value="PAS domain"/>
    <property type="match status" value="2"/>
</dbReference>
<dbReference type="SMART" id="SM00387">
    <property type="entry name" value="HATPase_c"/>
    <property type="match status" value="1"/>
</dbReference>
<dbReference type="PROSITE" id="PS50113">
    <property type="entry name" value="PAC"/>
    <property type="match status" value="2"/>
</dbReference>
<dbReference type="Pfam" id="PF13426">
    <property type="entry name" value="PAS_9"/>
    <property type="match status" value="1"/>
</dbReference>
<dbReference type="Pfam" id="PF00512">
    <property type="entry name" value="HisKA"/>
    <property type="match status" value="1"/>
</dbReference>
<dbReference type="SMART" id="SM00091">
    <property type="entry name" value="PAS"/>
    <property type="match status" value="2"/>
</dbReference>
<dbReference type="SMART" id="SM00388">
    <property type="entry name" value="HisKA"/>
    <property type="match status" value="1"/>
</dbReference>
<proteinExistence type="predicted"/>
<reference evidence="9" key="2">
    <citation type="submission" date="2020-09" db="EMBL/GenBank/DDBJ databases">
        <authorList>
            <person name="Sun Q."/>
            <person name="Ohkuma M."/>
        </authorList>
    </citation>
    <scope>NUCLEOTIDE SEQUENCE</scope>
    <source>
        <strain evidence="9">JCM 14371</strain>
    </source>
</reference>
<evidence type="ECO:0000313" key="10">
    <source>
        <dbReference type="Proteomes" id="UP000635726"/>
    </source>
</evidence>
<dbReference type="RefSeq" id="WP_188963991.1">
    <property type="nucleotide sequence ID" value="NZ_BMOE01000011.1"/>
</dbReference>
<evidence type="ECO:0000256" key="1">
    <source>
        <dbReference type="ARBA" id="ARBA00000085"/>
    </source>
</evidence>
<feature type="domain" description="PAC" evidence="8">
    <location>
        <begin position="578"/>
        <end position="630"/>
    </location>
</feature>
<dbReference type="PRINTS" id="PR00344">
    <property type="entry name" value="BCTRLSENSOR"/>
</dbReference>
<dbReference type="SMART" id="SM00086">
    <property type="entry name" value="PAC"/>
    <property type="match status" value="2"/>
</dbReference>
<evidence type="ECO:0000259" key="8">
    <source>
        <dbReference type="PROSITE" id="PS50113"/>
    </source>
</evidence>
<dbReference type="PANTHER" id="PTHR43304">
    <property type="entry name" value="PHYTOCHROME-LIKE PROTEIN CPH1"/>
    <property type="match status" value="1"/>
</dbReference>
<dbReference type="SUPFAM" id="SSF47384">
    <property type="entry name" value="Homodimeric domain of signal transducing histidine kinase"/>
    <property type="match status" value="1"/>
</dbReference>
<dbReference type="AlphaFoldDB" id="A0A917PLJ6"/>
<dbReference type="InterPro" id="IPR003594">
    <property type="entry name" value="HATPase_dom"/>
</dbReference>
<dbReference type="CDD" id="cd00130">
    <property type="entry name" value="PAS"/>
    <property type="match status" value="2"/>
</dbReference>
<dbReference type="InterPro" id="IPR005467">
    <property type="entry name" value="His_kinase_dom"/>
</dbReference>
<dbReference type="InterPro" id="IPR001610">
    <property type="entry name" value="PAC"/>
</dbReference>
<dbReference type="InterPro" id="IPR052162">
    <property type="entry name" value="Sensor_kinase/Photoreceptor"/>
</dbReference>
<comment type="catalytic activity">
    <reaction evidence="1">
        <text>ATP + protein L-histidine = ADP + protein N-phospho-L-histidine.</text>
        <dbReference type="EC" id="2.7.13.3"/>
    </reaction>
</comment>
<dbReference type="InterPro" id="IPR003018">
    <property type="entry name" value="GAF"/>
</dbReference>
<dbReference type="PROSITE" id="PS50109">
    <property type="entry name" value="HIS_KIN"/>
    <property type="match status" value="1"/>
</dbReference>
<dbReference type="PROSITE" id="PS50112">
    <property type="entry name" value="PAS"/>
    <property type="match status" value="1"/>
</dbReference>
<dbReference type="InterPro" id="IPR036097">
    <property type="entry name" value="HisK_dim/P_sf"/>
</dbReference>
<evidence type="ECO:0000256" key="2">
    <source>
        <dbReference type="ARBA" id="ARBA00012438"/>
    </source>
</evidence>
<dbReference type="Gene3D" id="1.10.287.130">
    <property type="match status" value="1"/>
</dbReference>
<gene>
    <name evidence="9" type="ORF">GCM10008939_28750</name>
</gene>
<evidence type="ECO:0000259" key="6">
    <source>
        <dbReference type="PROSITE" id="PS50109"/>
    </source>
</evidence>
<evidence type="ECO:0000259" key="7">
    <source>
        <dbReference type="PROSITE" id="PS50112"/>
    </source>
</evidence>
<keyword evidence="5" id="KW-0418">Kinase</keyword>
<evidence type="ECO:0000313" key="9">
    <source>
        <dbReference type="EMBL" id="GGJ83098.1"/>
    </source>
</evidence>
<dbReference type="InterPro" id="IPR013655">
    <property type="entry name" value="PAS_fold_3"/>
</dbReference>
<dbReference type="PANTHER" id="PTHR43304:SF1">
    <property type="entry name" value="PAC DOMAIN-CONTAINING PROTEIN"/>
    <property type="match status" value="1"/>
</dbReference>
<dbReference type="Pfam" id="PF02518">
    <property type="entry name" value="HATPase_c"/>
    <property type="match status" value="1"/>
</dbReference>
<dbReference type="Gene3D" id="3.30.450.40">
    <property type="match status" value="2"/>
</dbReference>
<dbReference type="InterPro" id="IPR029016">
    <property type="entry name" value="GAF-like_dom_sf"/>
</dbReference>
<feature type="domain" description="Histidine kinase" evidence="6">
    <location>
        <begin position="787"/>
        <end position="999"/>
    </location>
</feature>
<dbReference type="InterPro" id="IPR004358">
    <property type="entry name" value="Sig_transdc_His_kin-like_C"/>
</dbReference>
<accession>A0A917PLJ6</accession>
<dbReference type="NCBIfam" id="TIGR00229">
    <property type="entry name" value="sensory_box"/>
    <property type="match status" value="2"/>
</dbReference>
<dbReference type="Pfam" id="PF13185">
    <property type="entry name" value="GAF_2"/>
    <property type="match status" value="1"/>
</dbReference>
<dbReference type="Pfam" id="PF01590">
    <property type="entry name" value="GAF"/>
    <property type="match status" value="1"/>
</dbReference>
<dbReference type="InterPro" id="IPR035965">
    <property type="entry name" value="PAS-like_dom_sf"/>
</dbReference>
<keyword evidence="10" id="KW-1185">Reference proteome</keyword>
<dbReference type="InterPro" id="IPR000014">
    <property type="entry name" value="PAS"/>
</dbReference>